<reference evidence="1 2" key="1">
    <citation type="submission" date="2023-08" db="EMBL/GenBank/DDBJ databases">
        <title>genomic of DY56.</title>
        <authorList>
            <person name="Wang Y."/>
        </authorList>
    </citation>
    <scope>NUCLEOTIDE SEQUENCE [LARGE SCALE GENOMIC DNA]</scope>
    <source>
        <strain evidence="1 2">DY56-A-20</strain>
    </source>
</reference>
<accession>A0ABT9H8K7</accession>
<organism evidence="1 2">
    <name type="scientific">Qipengyuania benthica</name>
    <dbReference type="NCBI Taxonomy" id="3067651"/>
    <lineage>
        <taxon>Bacteria</taxon>
        <taxon>Pseudomonadati</taxon>
        <taxon>Pseudomonadota</taxon>
        <taxon>Alphaproteobacteria</taxon>
        <taxon>Sphingomonadales</taxon>
        <taxon>Erythrobacteraceae</taxon>
        <taxon>Qipengyuania</taxon>
    </lineage>
</organism>
<sequence>MNSLAAILASFGLLFPTAGGPYRPEASEDAGARLTEQAALAETPEGRAVRLLPAAYLPLLTPQQTPTVEQVRIERRVIIRISPRAGPMRQNLTATMVPRSSQPRYLERPMGDCLPVQSIAGVQAEGSNRLLLFLRDRRLISATLEKACSARDFYSGFYVENSSDGQLCVDRDQLHARSGAKCEVARMSQLIRVAE</sequence>
<dbReference type="Proteomes" id="UP001235664">
    <property type="component" value="Unassembled WGS sequence"/>
</dbReference>
<keyword evidence="2" id="KW-1185">Reference proteome</keyword>
<gene>
    <name evidence="1" type="ORF">Q9K01_08480</name>
</gene>
<proteinExistence type="predicted"/>
<evidence type="ECO:0000313" key="1">
    <source>
        <dbReference type="EMBL" id="MDP4539655.1"/>
    </source>
</evidence>
<comment type="caution">
    <text evidence="1">The sequence shown here is derived from an EMBL/GenBank/DDBJ whole genome shotgun (WGS) entry which is preliminary data.</text>
</comment>
<name>A0ABT9H8K7_9SPHN</name>
<dbReference type="RefSeq" id="WP_305929772.1">
    <property type="nucleotide sequence ID" value="NZ_JAVAIL010000002.1"/>
</dbReference>
<evidence type="ECO:0000313" key="2">
    <source>
        <dbReference type="Proteomes" id="UP001235664"/>
    </source>
</evidence>
<dbReference type="EMBL" id="JAVAIL010000002">
    <property type="protein sequence ID" value="MDP4539655.1"/>
    <property type="molecule type" value="Genomic_DNA"/>
</dbReference>
<protein>
    <submittedName>
        <fullName evidence="1">Uncharacterized protein</fullName>
    </submittedName>
</protein>